<keyword evidence="5" id="KW-1185">Reference proteome</keyword>
<organism evidence="4 5">
    <name type="scientific">Desulfosporosinus orientis (strain ATCC 19365 / DSM 765 / NCIMB 8382 / VKM B-1628 / Singapore I)</name>
    <name type="common">Desulfotomaculum orientis</name>
    <dbReference type="NCBI Taxonomy" id="768706"/>
    <lineage>
        <taxon>Bacteria</taxon>
        <taxon>Bacillati</taxon>
        <taxon>Bacillota</taxon>
        <taxon>Clostridia</taxon>
        <taxon>Eubacteriales</taxon>
        <taxon>Desulfitobacteriaceae</taxon>
        <taxon>Desulfosporosinus</taxon>
    </lineage>
</organism>
<evidence type="ECO:0000256" key="1">
    <source>
        <dbReference type="ARBA" id="ARBA00023125"/>
    </source>
</evidence>
<dbReference type="PATRIC" id="fig|768706.3.peg.5269"/>
<keyword evidence="1 2" id="KW-0238">DNA-binding</keyword>
<dbReference type="PROSITE" id="PS50977">
    <property type="entry name" value="HTH_TETR_2"/>
    <property type="match status" value="1"/>
</dbReference>
<reference evidence="5" key="1">
    <citation type="submission" date="2011-11" db="EMBL/GenBank/DDBJ databases">
        <title>Complete sequence of Desulfosporosinus orientis DSM 765.</title>
        <authorList>
            <person name="Lucas S."/>
            <person name="Han J."/>
            <person name="Lapidus A."/>
            <person name="Cheng J.-F."/>
            <person name="Goodwin L."/>
            <person name="Pitluck S."/>
            <person name="Peters L."/>
            <person name="Ovchinnikova G."/>
            <person name="Teshima H."/>
            <person name="Detter J.C."/>
            <person name="Han C."/>
            <person name="Tapia R."/>
            <person name="Land M."/>
            <person name="Hauser L."/>
            <person name="Kyrpides N."/>
            <person name="Ivanova N."/>
            <person name="Pagani I."/>
            <person name="Pester M."/>
            <person name="Spring S."/>
            <person name="Ollivier B."/>
            <person name="Rattei T."/>
            <person name="Klenk H.-P."/>
            <person name="Wagner M."/>
            <person name="Loy A."/>
            <person name="Woyke T."/>
        </authorList>
    </citation>
    <scope>NUCLEOTIDE SEQUENCE [LARGE SCALE GENOMIC DNA]</scope>
    <source>
        <strain evidence="5">ATCC 19365 / DSM 765 / NCIMB 8382 / VKM B-1628</strain>
    </source>
</reference>
<evidence type="ECO:0000313" key="4">
    <source>
        <dbReference type="EMBL" id="AET70560.1"/>
    </source>
</evidence>
<accession>G7W752</accession>
<dbReference type="STRING" id="768706.Desor_5172"/>
<dbReference type="eggNOG" id="COG1309">
    <property type="taxonomic scope" value="Bacteria"/>
</dbReference>
<dbReference type="KEGG" id="dor:Desor_5172"/>
<reference evidence="4 5" key="2">
    <citation type="journal article" date="2012" name="J. Bacteriol.">
        <title>Complete genome sequences of Desulfosporosinus orientis DSM765T, Desulfosporosinus youngiae DSM17734T, Desulfosporosinus meridiei DSM13257T, and Desulfosporosinus acidiphilus DSM22704T.</title>
        <authorList>
            <person name="Pester M."/>
            <person name="Brambilla E."/>
            <person name="Alazard D."/>
            <person name="Rattei T."/>
            <person name="Weinmaier T."/>
            <person name="Han J."/>
            <person name="Lucas S."/>
            <person name="Lapidus A."/>
            <person name="Cheng J.F."/>
            <person name="Goodwin L."/>
            <person name="Pitluck S."/>
            <person name="Peters L."/>
            <person name="Ovchinnikova G."/>
            <person name="Teshima H."/>
            <person name="Detter J.C."/>
            <person name="Han C.S."/>
            <person name="Tapia R."/>
            <person name="Land M.L."/>
            <person name="Hauser L."/>
            <person name="Kyrpides N.C."/>
            <person name="Ivanova N.N."/>
            <person name="Pagani I."/>
            <person name="Huntmann M."/>
            <person name="Wei C.L."/>
            <person name="Davenport K.W."/>
            <person name="Daligault H."/>
            <person name="Chain P.S."/>
            <person name="Chen A."/>
            <person name="Mavromatis K."/>
            <person name="Markowitz V."/>
            <person name="Szeto E."/>
            <person name="Mikhailova N."/>
            <person name="Pati A."/>
            <person name="Wagner M."/>
            <person name="Woyke T."/>
            <person name="Ollivier B."/>
            <person name="Klenk H.P."/>
            <person name="Spring S."/>
            <person name="Loy A."/>
        </authorList>
    </citation>
    <scope>NUCLEOTIDE SEQUENCE [LARGE SCALE GENOMIC DNA]</scope>
    <source>
        <strain evidence="5">ATCC 19365 / DSM 765 / NCIMB 8382 / VKM B-1628</strain>
    </source>
</reference>
<dbReference type="Pfam" id="PF00440">
    <property type="entry name" value="TetR_N"/>
    <property type="match status" value="1"/>
</dbReference>
<evidence type="ECO:0000256" key="2">
    <source>
        <dbReference type="PROSITE-ProRule" id="PRU00335"/>
    </source>
</evidence>
<dbReference type="GO" id="GO:0003677">
    <property type="term" value="F:DNA binding"/>
    <property type="evidence" value="ECO:0007669"/>
    <property type="project" value="UniProtKB-UniRule"/>
</dbReference>
<dbReference type="EMBL" id="CP003108">
    <property type="protein sequence ID" value="AET70560.1"/>
    <property type="molecule type" value="Genomic_DNA"/>
</dbReference>
<dbReference type="Proteomes" id="UP000006346">
    <property type="component" value="Chromosome"/>
</dbReference>
<dbReference type="AlphaFoldDB" id="G7W752"/>
<evidence type="ECO:0000259" key="3">
    <source>
        <dbReference type="PROSITE" id="PS50977"/>
    </source>
</evidence>
<dbReference type="SUPFAM" id="SSF46689">
    <property type="entry name" value="Homeodomain-like"/>
    <property type="match status" value="1"/>
</dbReference>
<dbReference type="PRINTS" id="PR00455">
    <property type="entry name" value="HTHTETR"/>
</dbReference>
<proteinExistence type="predicted"/>
<dbReference type="HOGENOM" id="CLU_103693_1_0_9"/>
<name>G7W752_DESOD</name>
<gene>
    <name evidence="4" type="ordered locus">Desor_5172</name>
</gene>
<evidence type="ECO:0000313" key="5">
    <source>
        <dbReference type="Proteomes" id="UP000006346"/>
    </source>
</evidence>
<dbReference type="InterPro" id="IPR009057">
    <property type="entry name" value="Homeodomain-like_sf"/>
</dbReference>
<protein>
    <submittedName>
        <fullName evidence="4">Transcriptional regulator</fullName>
    </submittedName>
</protein>
<feature type="DNA-binding region" description="H-T-H motif" evidence="2">
    <location>
        <begin position="29"/>
        <end position="48"/>
    </location>
</feature>
<feature type="domain" description="HTH tetR-type" evidence="3">
    <location>
        <begin position="6"/>
        <end position="66"/>
    </location>
</feature>
<dbReference type="InterPro" id="IPR001647">
    <property type="entry name" value="HTH_TetR"/>
</dbReference>
<sequence length="214" mass="25446">MYPKGIETRDRIVEAAKKIFYNHGYKNSTLKMITEEAEVSLSAVPYYFRKKYQIVREIYNDFLETIYAFLKENLAELPDSYQLHFYATRIYYRIILGDDNNRRFYIEVNNSEHNYMLAYPFIDQVYENYAKDFNIPLTEMQRQLMRMADGGGRKEILDRYFNNMIDIDVDDLCDYLTSLAGTLIGIHMLVAEKYAKKSTEFVNTLDYSHIKILI</sequence>
<dbReference type="Gene3D" id="1.10.357.10">
    <property type="entry name" value="Tetracycline Repressor, domain 2"/>
    <property type="match status" value="1"/>
</dbReference>